<dbReference type="InterPro" id="IPR011110">
    <property type="entry name" value="Reg_prop"/>
</dbReference>
<proteinExistence type="predicted"/>
<dbReference type="Pfam" id="PF07494">
    <property type="entry name" value="Reg_prop"/>
    <property type="match status" value="13"/>
</dbReference>
<sequence length="1247" mass="138393">MLSLYHFEHNKLKTKLIYLLVLLFLAACTSKKTVDEKPVPLLPLPQKNEANPYNGYTLNALTGNSIQPIILESGDSLISGIPIPVTGKVIHPDSVSMPINVPANPPDSIYNAYDNVYKVPTNLTVIPVNHNSLTTILLDEIAQKDTLHHLINSLGDTIKTGVTIPSNAKKIKTTQAQPTAALPPRFKDDAINNMQYLDVDQGMASSYVKSILEDKRGNLWFGTYGGGVSMYNGKTFTHFTEKEGLSNNSVLSIVEDKSGNLWFGTYGGGVSMYNGKTFTHFTEKEGLSNNSVLSIVEDKSGKLWFGTDGGGVSMYNGKTFTHFTEKEGLSNNSVLSIVEDKSGNFWFGTDGGGVSMYNGKTFTHFTEKEGLSNNSVLSIVEDKSGNLWFGTDGGGVSMYNGETFTHFTEKEGLSNNSVLSIVEDKSGKLWFGTSGGGVSMYNGETFTHFTEKEGLSNNSVLSIVEDKSGNLWLGTSGGGVSIYNGKTFTHFTEKEGLSNNSVLSIVEDKSGNLWFGTSGGGVSMYNGETFTHFTEKEGLSNNSVLSILEDKSGNLWFGTSGGGVSMYNGKTFTHFTEKEGLSNNTVFSILEDKSGNLWFGTYGGGVSMYNGKTFTHFTEKEGLSNNSVLSIVEDKSGNLWFGTYGGGASMYNGKTFTHFTEKEGLSNNSVLSILEDKSGNLWFGTSGGGASMYNGKTFTHFTEKEGLSNNSVLSILEDKSGHIWMSTESGLTNFIYVISAVSKTKKVSYTLNLFKKNDGLKGMDFFANSVCLDSKNRIWWGSGKSLTMLDLNKFGSSTKPPAVYLRQIDINEQFIDYRNITDSLGNEIVFNGVQRFENYPLNLELPYDKNHLTFHFAAIDWSASHKIQYSFIMEGLNTTWSQPSLEAKADYRNLPYGTYSFKVLAIGESGEWSEPFEYTFTIHPPWWYASWALTMYALGALLLVFVFVRWRTDKLKKRQKELEIEVDNATYEIREQKEEVERQKAYVDKAYGELEKKNTEILDSINYAKRIQSAILPPTKLVKQYLDQSFILYKPKDIVAGDFYWMEPSEGRVLFAAADCTGHGVPGAMVSVVCNNGLNRSVRENGLTDPGEILNKTREIVIQEFEKSEEDVKDGMDISLCALHGNKLQWAGANNPIWIIRNEELLETKPNKQAIGKVDNPMPYTTHEFTLEQGDSIYIFTDGFQDQFGGEKGKKFKPANFKKLLLSIQQESMNKQHEIINEAFENWMGDLEQLDDVCVIGVKIELK</sequence>
<comment type="caution">
    <text evidence="5">The sequence shown here is derived from an EMBL/GenBank/DDBJ whole genome shotgun (WGS) entry which is preliminary data.</text>
</comment>
<feature type="coiled-coil region" evidence="2">
    <location>
        <begin position="952"/>
        <end position="979"/>
    </location>
</feature>
<dbReference type="InterPro" id="IPR011123">
    <property type="entry name" value="Y_Y_Y"/>
</dbReference>
<keyword evidence="2" id="KW-0175">Coiled coil</keyword>
<dbReference type="PANTHER" id="PTHR43547">
    <property type="entry name" value="TWO-COMPONENT HISTIDINE KINASE"/>
    <property type="match status" value="1"/>
</dbReference>
<name>A0A5C6RSD7_9FLAO</name>
<dbReference type="Gene3D" id="3.60.40.10">
    <property type="entry name" value="PPM-type phosphatase domain"/>
    <property type="match status" value="1"/>
</dbReference>
<reference evidence="5 6" key="1">
    <citation type="submission" date="2019-08" db="EMBL/GenBank/DDBJ databases">
        <title>Genome of Vicingus serpentipes NCIMB 15042.</title>
        <authorList>
            <person name="Bowman J.P."/>
        </authorList>
    </citation>
    <scope>NUCLEOTIDE SEQUENCE [LARGE SCALE GENOMIC DNA]</scope>
    <source>
        <strain evidence="5 6">NCIMB 15042</strain>
    </source>
</reference>
<accession>A0A5C6RSD7</accession>
<dbReference type="PANTHER" id="PTHR43547:SF2">
    <property type="entry name" value="HYBRID SIGNAL TRANSDUCTION HISTIDINE KINASE C"/>
    <property type="match status" value="1"/>
</dbReference>
<dbReference type="Gene3D" id="2.130.10.10">
    <property type="entry name" value="YVTN repeat-like/Quinoprotein amine dehydrogenase"/>
    <property type="match status" value="5"/>
</dbReference>
<dbReference type="InterPro" id="IPR001932">
    <property type="entry name" value="PPM-type_phosphatase-like_dom"/>
</dbReference>
<evidence type="ECO:0000256" key="3">
    <source>
        <dbReference type="SAM" id="Phobius"/>
    </source>
</evidence>
<dbReference type="OrthoDB" id="9809670at2"/>
<gene>
    <name evidence="5" type="ORF">FRY74_08845</name>
</gene>
<dbReference type="Gene3D" id="2.60.40.10">
    <property type="entry name" value="Immunoglobulins"/>
    <property type="match status" value="1"/>
</dbReference>
<protein>
    <submittedName>
        <fullName evidence="5">SpoIIE family protein phosphatase</fullName>
    </submittedName>
</protein>
<evidence type="ECO:0000313" key="5">
    <source>
        <dbReference type="EMBL" id="TXB64550.1"/>
    </source>
</evidence>
<dbReference type="Pfam" id="PF07495">
    <property type="entry name" value="Y_Y_Y"/>
    <property type="match status" value="1"/>
</dbReference>
<dbReference type="SUPFAM" id="SSF63829">
    <property type="entry name" value="Calcium-dependent phosphotriesterase"/>
    <property type="match status" value="3"/>
</dbReference>
<dbReference type="SMART" id="SM00331">
    <property type="entry name" value="PP2C_SIG"/>
    <property type="match status" value="1"/>
</dbReference>
<evidence type="ECO:0000256" key="2">
    <source>
        <dbReference type="SAM" id="Coils"/>
    </source>
</evidence>
<keyword evidence="1" id="KW-0597">Phosphoprotein</keyword>
<feature type="transmembrane region" description="Helical" evidence="3">
    <location>
        <begin position="926"/>
        <end position="948"/>
    </location>
</feature>
<evidence type="ECO:0000259" key="4">
    <source>
        <dbReference type="SMART" id="SM00331"/>
    </source>
</evidence>
<keyword evidence="3" id="KW-0472">Membrane</keyword>
<dbReference type="EMBL" id="VOOS01000004">
    <property type="protein sequence ID" value="TXB64550.1"/>
    <property type="molecule type" value="Genomic_DNA"/>
</dbReference>
<evidence type="ECO:0000256" key="1">
    <source>
        <dbReference type="ARBA" id="ARBA00022553"/>
    </source>
</evidence>
<evidence type="ECO:0000313" key="6">
    <source>
        <dbReference type="Proteomes" id="UP000321721"/>
    </source>
</evidence>
<feature type="domain" description="PPM-type phosphatase" evidence="4">
    <location>
        <begin position="1024"/>
        <end position="1244"/>
    </location>
</feature>
<dbReference type="InterPro" id="IPR036457">
    <property type="entry name" value="PPM-type-like_dom_sf"/>
</dbReference>
<organism evidence="5 6">
    <name type="scientific">Vicingus serpentipes</name>
    <dbReference type="NCBI Taxonomy" id="1926625"/>
    <lineage>
        <taxon>Bacteria</taxon>
        <taxon>Pseudomonadati</taxon>
        <taxon>Bacteroidota</taxon>
        <taxon>Flavobacteriia</taxon>
        <taxon>Flavobacteriales</taxon>
        <taxon>Vicingaceae</taxon>
        <taxon>Vicingus</taxon>
    </lineage>
</organism>
<dbReference type="AlphaFoldDB" id="A0A5C6RSD7"/>
<dbReference type="InterPro" id="IPR013783">
    <property type="entry name" value="Ig-like_fold"/>
</dbReference>
<dbReference type="GO" id="GO:0000155">
    <property type="term" value="F:phosphorelay sensor kinase activity"/>
    <property type="evidence" value="ECO:0007669"/>
    <property type="project" value="TreeGrafter"/>
</dbReference>
<keyword evidence="3" id="KW-0812">Transmembrane</keyword>
<dbReference type="Proteomes" id="UP000321721">
    <property type="component" value="Unassembled WGS sequence"/>
</dbReference>
<dbReference type="Pfam" id="PF07228">
    <property type="entry name" value="SpoIIE"/>
    <property type="match status" value="1"/>
</dbReference>
<dbReference type="InterPro" id="IPR015943">
    <property type="entry name" value="WD40/YVTN_repeat-like_dom_sf"/>
</dbReference>
<keyword evidence="6" id="KW-1185">Reference proteome</keyword>
<keyword evidence="3" id="KW-1133">Transmembrane helix</keyword>